<proteinExistence type="predicted"/>
<sequence>MSWIYVDFEGMNYINAGFSTAISQMCVLKSKYQRIVEGCDAELLYETEVSVAIEQISRALGKHIEALKQLQKGMTYAYNCYFALEAKRVAYQIEHTKNGKRLDVQSSDKYKYLESFWSEYGWAELLSGAGYMGTIYDFISDIREGKTWMDFIHMGVDVRQFCSSAAQTYKNYKKIGNIVGEKQAKEWWFKNITGLRPLGRASTAKKWTTRFKNNLTNQTSPFHAQWEGIVGDAKGINSKAAMGAFWGGVCIDGVANWYSNKEEQARSNGTMSDERVAAETITETAIGAVMGHGSEIVVGAAVTATLGTAAAPGVVVIAISGAVVAGFNTGVKALTGETATEWASDMILDTGENIIDSVGNAIAALTH</sequence>
<gene>
    <name evidence="1" type="ORF">WMO43_10525</name>
</gene>
<comment type="caution">
    <text evidence="1">The sequence shown here is derived from an EMBL/GenBank/DDBJ whole genome shotgun (WGS) entry which is preliminary data.</text>
</comment>
<organism evidence="1 2">
    <name type="scientific">Maccoyibacter intestinihominis</name>
    <dbReference type="NCBI Taxonomy" id="3133499"/>
    <lineage>
        <taxon>Bacteria</taxon>
        <taxon>Bacillati</taxon>
        <taxon>Bacillota</taxon>
        <taxon>Clostridia</taxon>
        <taxon>Lachnospirales</taxon>
        <taxon>Lachnospiraceae</taxon>
        <taxon>Maccoyibacter</taxon>
    </lineage>
</organism>
<reference evidence="1 2" key="1">
    <citation type="submission" date="2024-03" db="EMBL/GenBank/DDBJ databases">
        <title>Human intestinal bacterial collection.</title>
        <authorList>
            <person name="Pauvert C."/>
            <person name="Hitch T.C.A."/>
            <person name="Clavel T."/>
        </authorList>
    </citation>
    <scope>NUCLEOTIDE SEQUENCE [LARGE SCALE GENOMIC DNA]</scope>
    <source>
        <strain evidence="1 2">CLA-AA-H185</strain>
    </source>
</reference>
<dbReference type="Proteomes" id="UP001454489">
    <property type="component" value="Unassembled WGS sequence"/>
</dbReference>
<name>A0ABV1HFJ7_9FIRM</name>
<keyword evidence="2" id="KW-1185">Reference proteome</keyword>
<dbReference type="EMBL" id="JBBMEX010000010">
    <property type="protein sequence ID" value="MEQ2558295.1"/>
    <property type="molecule type" value="Genomic_DNA"/>
</dbReference>
<evidence type="ECO:0000313" key="2">
    <source>
        <dbReference type="Proteomes" id="UP001454489"/>
    </source>
</evidence>
<accession>A0ABV1HFJ7</accession>
<evidence type="ECO:0000313" key="1">
    <source>
        <dbReference type="EMBL" id="MEQ2558295.1"/>
    </source>
</evidence>
<protein>
    <submittedName>
        <fullName evidence="1">Uncharacterized protein</fullName>
    </submittedName>
</protein>
<dbReference type="RefSeq" id="WP_353531135.1">
    <property type="nucleotide sequence ID" value="NZ_JBBMEX010000010.1"/>
</dbReference>